<keyword evidence="6 14" id="KW-0479">Metal-binding</keyword>
<dbReference type="Gene3D" id="3.40.1390.20">
    <property type="entry name" value="HprK N-terminal domain-like"/>
    <property type="match status" value="1"/>
</dbReference>
<feature type="domain" description="HPr kinase/phosphorylase C-terminal" evidence="16">
    <location>
        <begin position="130"/>
        <end position="298"/>
    </location>
</feature>
<evidence type="ECO:0000256" key="1">
    <source>
        <dbReference type="ARBA" id="ARBA00001120"/>
    </source>
</evidence>
<evidence type="ECO:0000256" key="7">
    <source>
        <dbReference type="ARBA" id="ARBA00022741"/>
    </source>
</evidence>
<feature type="region of interest" description="Important for the catalytic mechanism of dephosphorylation" evidence="14">
    <location>
        <begin position="263"/>
        <end position="268"/>
    </location>
</feature>
<comment type="subunit">
    <text evidence="14">Homohexamer.</text>
</comment>
<feature type="binding site" evidence="14">
    <location>
        <position position="201"/>
    </location>
    <ligand>
        <name>Mg(2+)</name>
        <dbReference type="ChEBI" id="CHEBI:18420"/>
    </ligand>
</feature>
<feature type="active site" evidence="14">
    <location>
        <position position="138"/>
    </location>
</feature>
<feature type="active site" evidence="14">
    <location>
        <position position="159"/>
    </location>
</feature>
<feature type="active site" description="Proton acceptor; for phosphorylation activity. Proton donor; for dephosphorylation activity" evidence="14">
    <location>
        <position position="177"/>
    </location>
</feature>
<evidence type="ECO:0000256" key="10">
    <source>
        <dbReference type="ARBA" id="ARBA00022842"/>
    </source>
</evidence>
<keyword evidence="5 14" id="KW-0808">Transferase</keyword>
<dbReference type="RefSeq" id="WP_156700884.1">
    <property type="nucleotide sequence ID" value="NZ_CACRUP010000010.1"/>
</dbReference>
<keyword evidence="4 14" id="KW-0723">Serine/threonine-protein kinase</keyword>
<keyword evidence="9 14" id="KW-0067">ATP-binding</keyword>
<evidence type="ECO:0000256" key="8">
    <source>
        <dbReference type="ARBA" id="ARBA00022777"/>
    </source>
</evidence>
<dbReference type="Pfam" id="PF07475">
    <property type="entry name" value="Hpr_kinase_C"/>
    <property type="match status" value="1"/>
</dbReference>
<keyword evidence="10 14" id="KW-0460">Magnesium</keyword>
<dbReference type="Gene3D" id="3.40.50.300">
    <property type="entry name" value="P-loop containing nucleotide triphosphate hydrolases"/>
    <property type="match status" value="1"/>
</dbReference>
<comment type="cofactor">
    <cofactor evidence="2 14">
        <name>Mg(2+)</name>
        <dbReference type="ChEBI" id="CHEBI:18420"/>
    </cofactor>
</comment>
<dbReference type="AlphaFoldDB" id="A0A6N3A186"/>
<dbReference type="SUPFAM" id="SSF75138">
    <property type="entry name" value="HprK N-terminal domain-like"/>
    <property type="match status" value="1"/>
</dbReference>
<dbReference type="FunFam" id="3.40.50.300:FF:000174">
    <property type="entry name" value="HPr kinase/phosphorylase"/>
    <property type="match status" value="1"/>
</dbReference>
<keyword evidence="7 14" id="KW-0547">Nucleotide-binding</keyword>
<dbReference type="EC" id="2.7.4.-" evidence="14"/>
<evidence type="ECO:0000256" key="5">
    <source>
        <dbReference type="ARBA" id="ARBA00022679"/>
    </source>
</evidence>
<comment type="catalytic activity">
    <reaction evidence="13 14">
        <text>[HPr protein]-O-phospho-L-serine + phosphate + H(+) = [HPr protein]-L-serine + diphosphate</text>
        <dbReference type="Rhea" id="RHEA:46604"/>
        <dbReference type="Rhea" id="RHEA-COMP:11602"/>
        <dbReference type="Rhea" id="RHEA-COMP:11603"/>
        <dbReference type="ChEBI" id="CHEBI:15378"/>
        <dbReference type="ChEBI" id="CHEBI:29999"/>
        <dbReference type="ChEBI" id="CHEBI:33019"/>
        <dbReference type="ChEBI" id="CHEBI:43474"/>
        <dbReference type="ChEBI" id="CHEBI:83421"/>
    </reaction>
</comment>
<feature type="domain" description="HPr(Ser) kinase/phosphorylase N-terminal" evidence="15">
    <location>
        <begin position="3"/>
        <end position="126"/>
    </location>
</feature>
<evidence type="ECO:0000256" key="13">
    <source>
        <dbReference type="ARBA" id="ARBA00047657"/>
    </source>
</evidence>
<evidence type="ECO:0000256" key="2">
    <source>
        <dbReference type="ARBA" id="ARBA00001946"/>
    </source>
</evidence>
<keyword evidence="8 14" id="KW-0418">Kinase</keyword>
<dbReference type="GO" id="GO:0000287">
    <property type="term" value="F:magnesium ion binding"/>
    <property type="evidence" value="ECO:0007669"/>
    <property type="project" value="UniProtKB-UniRule"/>
</dbReference>
<dbReference type="InterPro" id="IPR003755">
    <property type="entry name" value="HPr(Ser)_kin/Pase"/>
</dbReference>
<dbReference type="GO" id="GO:0006109">
    <property type="term" value="P:regulation of carbohydrate metabolic process"/>
    <property type="evidence" value="ECO:0007669"/>
    <property type="project" value="UniProtKB-UniRule"/>
</dbReference>
<reference evidence="17" key="1">
    <citation type="submission" date="2019-11" db="EMBL/GenBank/DDBJ databases">
        <authorList>
            <person name="Feng L."/>
        </authorList>
    </citation>
    <scope>NUCLEOTIDE SEQUENCE</scope>
    <source>
        <strain evidence="17">PgorbachiiLFYP46</strain>
    </source>
</reference>
<comment type="function">
    <text evidence="14">Catalyzes the ATP- as well as the pyrophosphate-dependent phosphorylation of a specific serine residue in HPr, a phosphocarrier protein of the phosphoenolpyruvate-dependent sugar phosphotransferase system (PTS). HprK/P also catalyzes the pyrophosphate-producing, inorganic phosphate-dependent dephosphorylation (phosphorolysis) of seryl-phosphorylated HPr (P-Ser-HPr). The two antagonistic activities of HprK/P are regulated by several intracellular metabolites, which change their concentration in response to the absence or presence of rapidly metabolisable carbon sources (glucose, fructose, etc.) in the growth medium. Therefore, by controlling the phosphorylation state of HPr, HPrK/P is a sensor enzyme that plays a major role in the regulation of carbon metabolism and sugar transport: it mediates carbon catabolite repression (CCR), and regulates PTS-catalyzed carbohydrate uptake and inducer exclusion.</text>
</comment>
<dbReference type="PANTHER" id="PTHR30305">
    <property type="entry name" value="PROTEIN YJDM-RELATED"/>
    <property type="match status" value="1"/>
</dbReference>
<dbReference type="GO" id="GO:0004712">
    <property type="term" value="F:protein serine/threonine/tyrosine kinase activity"/>
    <property type="evidence" value="ECO:0007669"/>
    <property type="project" value="UniProtKB-UniRule"/>
</dbReference>
<dbReference type="InterPro" id="IPR011104">
    <property type="entry name" value="Hpr_kin/Pase_C"/>
</dbReference>
<dbReference type="NCBIfam" id="TIGR00679">
    <property type="entry name" value="hpr-ser"/>
    <property type="match status" value="1"/>
</dbReference>
<organism evidence="17">
    <name type="scientific">Peptoniphilus gorbachii</name>
    <dbReference type="NCBI Taxonomy" id="411567"/>
    <lineage>
        <taxon>Bacteria</taxon>
        <taxon>Bacillati</taxon>
        <taxon>Bacillota</taxon>
        <taxon>Tissierellia</taxon>
        <taxon>Tissierellales</taxon>
        <taxon>Peptoniphilaceae</taxon>
        <taxon>Peptoniphilus</taxon>
    </lineage>
</organism>
<dbReference type="GO" id="GO:0000155">
    <property type="term" value="F:phosphorelay sensor kinase activity"/>
    <property type="evidence" value="ECO:0007669"/>
    <property type="project" value="InterPro"/>
</dbReference>
<evidence type="ECO:0000259" key="16">
    <source>
        <dbReference type="Pfam" id="PF07475"/>
    </source>
</evidence>
<evidence type="ECO:0000256" key="3">
    <source>
        <dbReference type="ARBA" id="ARBA00006883"/>
    </source>
</evidence>
<evidence type="ECO:0000256" key="9">
    <source>
        <dbReference type="ARBA" id="ARBA00022840"/>
    </source>
</evidence>
<feature type="binding site" evidence="14">
    <location>
        <begin position="153"/>
        <end position="160"/>
    </location>
    <ligand>
        <name>ATP</name>
        <dbReference type="ChEBI" id="CHEBI:30616"/>
    </ligand>
</feature>
<keyword evidence="11 14" id="KW-0511">Multifunctional enzyme</keyword>
<dbReference type="Pfam" id="PF02603">
    <property type="entry name" value="Hpr_kinase_N"/>
    <property type="match status" value="1"/>
</dbReference>
<comment type="miscellaneous">
    <text evidence="14">Both phosphorylation and phosphorolysis are carried out by the same active site and suggest a common mechanism for both reactions.</text>
</comment>
<dbReference type="InterPro" id="IPR027417">
    <property type="entry name" value="P-loop_NTPase"/>
</dbReference>
<name>A0A6N3A186_9FIRM</name>
<dbReference type="SUPFAM" id="SSF53795">
    <property type="entry name" value="PEP carboxykinase-like"/>
    <property type="match status" value="1"/>
</dbReference>
<dbReference type="GO" id="GO:0005524">
    <property type="term" value="F:ATP binding"/>
    <property type="evidence" value="ECO:0007669"/>
    <property type="project" value="UniProtKB-UniRule"/>
</dbReference>
<dbReference type="EC" id="2.7.11.-" evidence="14"/>
<keyword evidence="12 14" id="KW-0119">Carbohydrate metabolism</keyword>
<gene>
    <name evidence="14 17" type="primary">hprK</name>
    <name evidence="17" type="ORF">PGLFYP46_01246</name>
</gene>
<evidence type="ECO:0000313" key="17">
    <source>
        <dbReference type="EMBL" id="VYT85815.1"/>
    </source>
</evidence>
<comment type="similarity">
    <text evidence="3 14">Belongs to the HPrK/P family.</text>
</comment>
<dbReference type="GO" id="GO:0004674">
    <property type="term" value="F:protein serine/threonine kinase activity"/>
    <property type="evidence" value="ECO:0007669"/>
    <property type="project" value="UniProtKB-KW"/>
</dbReference>
<proteinExistence type="inferred from homology"/>
<feature type="active site" evidence="14">
    <location>
        <position position="242"/>
    </location>
</feature>
<dbReference type="HAMAP" id="MF_01249">
    <property type="entry name" value="HPr_kinase"/>
    <property type="match status" value="1"/>
</dbReference>
<dbReference type="InterPro" id="IPR028979">
    <property type="entry name" value="Ser_kin/Pase_Hpr-like_N_sf"/>
</dbReference>
<evidence type="ECO:0000256" key="6">
    <source>
        <dbReference type="ARBA" id="ARBA00022723"/>
    </source>
</evidence>
<evidence type="ECO:0000259" key="15">
    <source>
        <dbReference type="Pfam" id="PF02603"/>
    </source>
</evidence>
<evidence type="ECO:0000256" key="4">
    <source>
        <dbReference type="ARBA" id="ARBA00022527"/>
    </source>
</evidence>
<comment type="catalytic activity">
    <reaction evidence="1 14">
        <text>[HPr protein]-L-serine + ATP = [HPr protein]-O-phospho-L-serine + ADP + H(+)</text>
        <dbReference type="Rhea" id="RHEA:46600"/>
        <dbReference type="Rhea" id="RHEA-COMP:11602"/>
        <dbReference type="Rhea" id="RHEA-COMP:11603"/>
        <dbReference type="ChEBI" id="CHEBI:15378"/>
        <dbReference type="ChEBI" id="CHEBI:29999"/>
        <dbReference type="ChEBI" id="CHEBI:30616"/>
        <dbReference type="ChEBI" id="CHEBI:83421"/>
        <dbReference type="ChEBI" id="CHEBI:456216"/>
    </reaction>
</comment>
<evidence type="ECO:0000256" key="12">
    <source>
        <dbReference type="ARBA" id="ARBA00023277"/>
    </source>
</evidence>
<evidence type="ECO:0000256" key="11">
    <source>
        <dbReference type="ARBA" id="ARBA00023268"/>
    </source>
</evidence>
<feature type="region of interest" description="Important for the catalytic mechanism of both phosphorylation and dephosphorylation" evidence="14">
    <location>
        <begin position="200"/>
        <end position="209"/>
    </location>
</feature>
<accession>A0A6N3A186</accession>
<feature type="binding site" evidence="14">
    <location>
        <position position="160"/>
    </location>
    <ligand>
        <name>Mg(2+)</name>
        <dbReference type="ChEBI" id="CHEBI:18420"/>
    </ligand>
</feature>
<dbReference type="PANTHER" id="PTHR30305:SF1">
    <property type="entry name" value="HPR KINASE_PHOSPHORYLASE"/>
    <property type="match status" value="1"/>
</dbReference>
<dbReference type="CDD" id="cd01918">
    <property type="entry name" value="HprK_C"/>
    <property type="match status" value="1"/>
</dbReference>
<dbReference type="EMBL" id="CACRUP010000010">
    <property type="protein sequence ID" value="VYT85815.1"/>
    <property type="molecule type" value="Genomic_DNA"/>
</dbReference>
<comment type="domain">
    <text evidence="14">The Walker A ATP-binding motif also binds Pi and PPi.</text>
</comment>
<evidence type="ECO:0000256" key="14">
    <source>
        <dbReference type="HAMAP-Rule" id="MF_01249"/>
    </source>
</evidence>
<dbReference type="InterPro" id="IPR011126">
    <property type="entry name" value="Hpr_kin/Pase_Hpr_N"/>
</dbReference>
<protein>
    <recommendedName>
        <fullName evidence="14">HPr kinase/phosphorylase</fullName>
        <shortName evidence="14">HPrK/P</shortName>
        <ecNumber evidence="14">2.7.11.-</ecNumber>
        <ecNumber evidence="14">2.7.4.-</ecNumber>
    </recommendedName>
    <alternativeName>
        <fullName evidence="14">HPr(Ser) kinase/phosphorylase</fullName>
    </alternativeName>
</protein>
<sequence>MGVKLKYLVEELNFEIIHKSTDYNEIEIKSSDINRPGLQLCGYYAKFVKDRIQLIGTQEWHYINSLKDEDKFSTLEKLFKYNIPVVVFSRNNMIFPQAKFLAEKYNVTVIRSSDTTSKIFSKIISFVDVALAPTTRMHGVLLDIYGIGVLITGRSGIGKSETALDLISNGARLISDDSVIIKNIDKKLIGKSPDITKYFMEIRGVGIIDIQKMFGIGFVMEEKAIEVVVNLEDWDESKEYERLGLDNNYENILGINVVKFDIPVKPGRHTALIIEVATKNYKQKELGYNPATALNERMLKKLKNK</sequence>